<evidence type="ECO:0000313" key="3">
    <source>
        <dbReference type="Proteomes" id="UP001430356"/>
    </source>
</evidence>
<reference evidence="2 3" key="1">
    <citation type="journal article" date="2021" name="MBio">
        <title>A New Model Trypanosomatid, Novymonas esmeraldas: Genomic Perception of Its 'Candidatus Pandoraea novymonadis' Endosymbiont.</title>
        <authorList>
            <person name="Zakharova A."/>
            <person name="Saura A."/>
            <person name="Butenko A."/>
            <person name="Podesvova L."/>
            <person name="Warmusova S."/>
            <person name="Kostygov A.Y."/>
            <person name="Nenarokova A."/>
            <person name="Lukes J."/>
            <person name="Opperdoes F.R."/>
            <person name="Yurchenko V."/>
        </authorList>
    </citation>
    <scope>NUCLEOTIDE SEQUENCE [LARGE SCALE GENOMIC DNA]</scope>
    <source>
        <strain evidence="2 3">E262AT.01</strain>
    </source>
</reference>
<dbReference type="Proteomes" id="UP001430356">
    <property type="component" value="Unassembled WGS sequence"/>
</dbReference>
<feature type="region of interest" description="Disordered" evidence="1">
    <location>
        <begin position="290"/>
        <end position="325"/>
    </location>
</feature>
<dbReference type="SUPFAM" id="SSF48452">
    <property type="entry name" value="TPR-like"/>
    <property type="match status" value="2"/>
</dbReference>
<gene>
    <name evidence="2" type="ORF">NESM_000009600</name>
</gene>
<evidence type="ECO:0000256" key="1">
    <source>
        <dbReference type="SAM" id="MobiDB-lite"/>
    </source>
</evidence>
<proteinExistence type="predicted"/>
<feature type="region of interest" description="Disordered" evidence="1">
    <location>
        <begin position="690"/>
        <end position="709"/>
    </location>
</feature>
<dbReference type="Gene3D" id="1.25.40.10">
    <property type="entry name" value="Tetratricopeptide repeat domain"/>
    <property type="match status" value="2"/>
</dbReference>
<sequence>MDSLPRVAYGPSPPPAGAKDQQHGRVTGRKQRATPPSAARTDAAHAATAPHRKKEAKRLVEEYWQSVWASRHEPPLYHTYSDRYGGAKGIPYASRKPALGGAQATARAAGASGAAVYGVSVPDCLAAADAAFSDGQPAEAQAQLQHALMVLQNGAESRGLLTVAALTQFRGDGAEDAQRSFWLAEVLRRMGTLELICGRYSEARELLNGSVAADPLHLDSYLLRASCCEALRSFAEAYEDYAKYMRMAEPSMEVLAHSGKCAAEAGLSEVARTQLGRLLELSEDILASTAATTQQQQQQQQPMTVESAAATRSAHRMSSSLPPLTSPAWAPGSLTQTAGADAPSSLELLRTACAFYVTHAYFYLGYVAEAEALATAASATSAESSALRRQASSYYSVALRNADYVQSYEDSVSRSMAAGDYALARHLLRYLQRMNPDRASYFLDAARACRAEGDVQGELRALSAALDRQQSATERRATLFARGAAYADQLRDWSRAIRDFTLLLAIPSEPRSASEADDGAADARDWCTPLALVRRAAAHRQRQEESSRSSLLQREDEEAALADYAAFLDALAEITSSAGRDAEDVPELCRPHHVIAALLVLANGAYRRHQYSNAVRYFCRAVALGWNPESRTPALPLATERLADQLYTSMAHHVMTLYPPGDDMFRIPYEAREATTMAVSASVTASAEARRVTKTADRGNAGGARVAGADGERSGFACPPLMYVMVDQRYQQLRALEPTFFAAIEGEFLDAWEPYRAEVERLKEEALSNRAGRRGKR</sequence>
<dbReference type="EMBL" id="JAECZO010000001">
    <property type="protein sequence ID" value="KAK7199645.1"/>
    <property type="molecule type" value="Genomic_DNA"/>
</dbReference>
<dbReference type="InterPro" id="IPR011990">
    <property type="entry name" value="TPR-like_helical_dom_sf"/>
</dbReference>
<comment type="caution">
    <text evidence="2">The sequence shown here is derived from an EMBL/GenBank/DDBJ whole genome shotgun (WGS) entry which is preliminary data.</text>
</comment>
<dbReference type="AlphaFoldDB" id="A0AAW0EZ40"/>
<feature type="region of interest" description="Disordered" evidence="1">
    <location>
        <begin position="1"/>
        <end position="54"/>
    </location>
</feature>
<feature type="compositionally biased region" description="Low complexity" evidence="1">
    <location>
        <begin position="38"/>
        <end position="49"/>
    </location>
</feature>
<organism evidence="2 3">
    <name type="scientific">Novymonas esmeraldas</name>
    <dbReference type="NCBI Taxonomy" id="1808958"/>
    <lineage>
        <taxon>Eukaryota</taxon>
        <taxon>Discoba</taxon>
        <taxon>Euglenozoa</taxon>
        <taxon>Kinetoplastea</taxon>
        <taxon>Metakinetoplastina</taxon>
        <taxon>Trypanosomatida</taxon>
        <taxon>Trypanosomatidae</taxon>
        <taxon>Novymonas</taxon>
    </lineage>
</organism>
<evidence type="ECO:0000313" key="2">
    <source>
        <dbReference type="EMBL" id="KAK7199645.1"/>
    </source>
</evidence>
<keyword evidence="3" id="KW-1185">Reference proteome</keyword>
<protein>
    <submittedName>
        <fullName evidence="2">Uncharacterized protein</fullName>
    </submittedName>
</protein>
<name>A0AAW0EZ40_9TRYP</name>
<accession>A0AAW0EZ40</accession>